<dbReference type="GO" id="GO:0051287">
    <property type="term" value="F:NAD binding"/>
    <property type="evidence" value="ECO:0007669"/>
    <property type="project" value="InterPro"/>
</dbReference>
<dbReference type="GO" id="GO:0006096">
    <property type="term" value="P:glycolytic process"/>
    <property type="evidence" value="ECO:0007669"/>
    <property type="project" value="UniProtKB-KW"/>
</dbReference>
<evidence type="ECO:0000256" key="6">
    <source>
        <dbReference type="ARBA" id="ARBA00023152"/>
    </source>
</evidence>
<keyword evidence="5" id="KW-0520">NAD</keyword>
<dbReference type="InterPro" id="IPR036291">
    <property type="entry name" value="NAD(P)-bd_dom_sf"/>
</dbReference>
<dbReference type="Gene3D" id="3.30.360.10">
    <property type="entry name" value="Dihydrodipicolinate Reductase, domain 2"/>
    <property type="match status" value="1"/>
</dbReference>
<dbReference type="SUPFAM" id="SSF55347">
    <property type="entry name" value="Glyceraldehyde-3-phosphate dehydrogenase-like, C-terminal domain"/>
    <property type="match status" value="1"/>
</dbReference>
<dbReference type="PANTHER" id="PTHR10836:SF112">
    <property type="entry name" value="GLYCERALDEHYDE-3-PHOSPHATE DEHYDROGENASE GAPC1, CYTOSOLIC-RELATED"/>
    <property type="match status" value="1"/>
</dbReference>
<feature type="domain" description="Glyceraldehyde 3-phosphate dehydrogenase NAD(P) binding" evidence="7">
    <location>
        <begin position="4"/>
        <end position="125"/>
    </location>
</feature>
<keyword evidence="6" id="KW-0324">Glycolysis</keyword>
<dbReference type="InterPro" id="IPR020831">
    <property type="entry name" value="GlycerAld/Erythrose_P_DH"/>
</dbReference>
<evidence type="ECO:0000256" key="4">
    <source>
        <dbReference type="ARBA" id="ARBA00023002"/>
    </source>
</evidence>
<dbReference type="AlphaFoldDB" id="A0A8J5HX40"/>
<comment type="similarity">
    <text evidence="2">Belongs to the glyceraldehyde-3-phosphate dehydrogenase family.</text>
</comment>
<dbReference type="CDD" id="cd05214">
    <property type="entry name" value="GAPDH_I_N"/>
    <property type="match status" value="1"/>
</dbReference>
<dbReference type="SMART" id="SM00846">
    <property type="entry name" value="Gp_dh_N"/>
    <property type="match status" value="1"/>
</dbReference>
<dbReference type="GO" id="GO:0005829">
    <property type="term" value="C:cytosol"/>
    <property type="evidence" value="ECO:0007669"/>
    <property type="project" value="TreeGrafter"/>
</dbReference>
<evidence type="ECO:0000256" key="3">
    <source>
        <dbReference type="ARBA" id="ARBA00013119"/>
    </source>
</evidence>
<dbReference type="Pfam" id="PF00044">
    <property type="entry name" value="Gp_dh_N"/>
    <property type="match status" value="1"/>
</dbReference>
<evidence type="ECO:0000256" key="5">
    <source>
        <dbReference type="ARBA" id="ARBA00023027"/>
    </source>
</evidence>
<evidence type="ECO:0000256" key="2">
    <source>
        <dbReference type="ARBA" id="ARBA00007406"/>
    </source>
</evidence>
<dbReference type="EC" id="1.2.1.12" evidence="3"/>
<evidence type="ECO:0000313" key="8">
    <source>
        <dbReference type="EMBL" id="KAG6532239.1"/>
    </source>
</evidence>
<keyword evidence="4" id="KW-0560">Oxidoreductase</keyword>
<comment type="pathway">
    <text evidence="1">Carbohydrate degradation; glycolysis; pyruvate from D-glyceraldehyde 3-phosphate: step 1/5.</text>
</comment>
<gene>
    <name evidence="8" type="ORF">ZIOFF_006078</name>
</gene>
<accession>A0A8J5HX40</accession>
<comment type="caution">
    <text evidence="8">The sequence shown here is derived from an EMBL/GenBank/DDBJ whole genome shotgun (WGS) entry which is preliminary data.</text>
</comment>
<evidence type="ECO:0000256" key="1">
    <source>
        <dbReference type="ARBA" id="ARBA00004869"/>
    </source>
</evidence>
<dbReference type="EMBL" id="JACMSC010000002">
    <property type="protein sequence ID" value="KAG6532239.1"/>
    <property type="molecule type" value="Genomic_DNA"/>
</dbReference>
<protein>
    <recommendedName>
        <fullName evidence="3">glyceraldehyde-3-phosphate dehydrogenase (phosphorylating)</fullName>
        <ecNumber evidence="3">1.2.1.12</ecNumber>
    </recommendedName>
</protein>
<reference evidence="8 9" key="1">
    <citation type="submission" date="2020-08" db="EMBL/GenBank/DDBJ databases">
        <title>Plant Genome Project.</title>
        <authorList>
            <person name="Zhang R.-G."/>
        </authorList>
    </citation>
    <scope>NUCLEOTIDE SEQUENCE [LARGE SCALE GENOMIC DNA]</scope>
    <source>
        <tissue evidence="8">Rhizome</tissue>
    </source>
</reference>
<organism evidence="8 9">
    <name type="scientific">Zingiber officinale</name>
    <name type="common">Ginger</name>
    <name type="synonym">Amomum zingiber</name>
    <dbReference type="NCBI Taxonomy" id="94328"/>
    <lineage>
        <taxon>Eukaryota</taxon>
        <taxon>Viridiplantae</taxon>
        <taxon>Streptophyta</taxon>
        <taxon>Embryophyta</taxon>
        <taxon>Tracheophyta</taxon>
        <taxon>Spermatophyta</taxon>
        <taxon>Magnoliopsida</taxon>
        <taxon>Liliopsida</taxon>
        <taxon>Zingiberales</taxon>
        <taxon>Zingiberaceae</taxon>
        <taxon>Zingiber</taxon>
    </lineage>
</organism>
<dbReference type="InterPro" id="IPR020828">
    <property type="entry name" value="GlycerAld_3-P_DH_NAD(P)-bd"/>
</dbReference>
<dbReference type="GO" id="GO:0004365">
    <property type="term" value="F:glyceraldehyde-3-phosphate dehydrogenase (NAD+) (phosphorylating) activity"/>
    <property type="evidence" value="ECO:0007669"/>
    <property type="project" value="UniProtKB-EC"/>
</dbReference>
<evidence type="ECO:0000313" key="9">
    <source>
        <dbReference type="Proteomes" id="UP000734854"/>
    </source>
</evidence>
<dbReference type="PANTHER" id="PTHR10836">
    <property type="entry name" value="GLYCERALDEHYDE 3-PHOSPHATE DEHYDROGENASE"/>
    <property type="match status" value="1"/>
</dbReference>
<proteinExistence type="inferred from homology"/>
<sequence length="142" mass="16134">MAKIKIGINGFERIGRLVTRVTLQSDHVELVAVNDLFITTDYMTYMFKYDTVHGQWKHHEIKVKDSKTLLFGENEVTVFGIRNPEEIPWAETGAEFIVESTGVFTDKDKAAAHLKVIHDRFGIVEGLMTTLHSITGRAIRET</sequence>
<name>A0A8J5HX40_ZINOF</name>
<dbReference type="Gene3D" id="3.40.50.720">
    <property type="entry name" value="NAD(P)-binding Rossmann-like Domain"/>
    <property type="match status" value="1"/>
</dbReference>
<evidence type="ECO:0000259" key="7">
    <source>
        <dbReference type="SMART" id="SM00846"/>
    </source>
</evidence>
<keyword evidence="9" id="KW-1185">Reference proteome</keyword>
<dbReference type="Proteomes" id="UP000734854">
    <property type="component" value="Unassembled WGS sequence"/>
</dbReference>
<dbReference type="SUPFAM" id="SSF51735">
    <property type="entry name" value="NAD(P)-binding Rossmann-fold domains"/>
    <property type="match status" value="1"/>
</dbReference>